<reference evidence="5" key="1">
    <citation type="submission" date="2019-04" db="EMBL/GenBank/DDBJ databases">
        <title>Sequencing of skin fungus with MAO and IRED activity.</title>
        <authorList>
            <person name="Marsaioli A.J."/>
            <person name="Bonatto J.M.C."/>
            <person name="Reis Junior O."/>
        </authorList>
    </citation>
    <scope>NUCLEOTIDE SEQUENCE</scope>
    <source>
        <strain evidence="5">30M1</strain>
    </source>
</reference>
<feature type="compositionally biased region" description="Polar residues" evidence="4">
    <location>
        <begin position="470"/>
        <end position="479"/>
    </location>
</feature>
<dbReference type="NCBIfam" id="TIGR00231">
    <property type="entry name" value="small_GTP"/>
    <property type="match status" value="1"/>
</dbReference>
<keyword evidence="1" id="KW-0488">Methylation</keyword>
<feature type="region of interest" description="Disordered" evidence="4">
    <location>
        <begin position="553"/>
        <end position="572"/>
    </location>
</feature>
<feature type="region of interest" description="Disordered" evidence="4">
    <location>
        <begin position="520"/>
        <end position="545"/>
    </location>
</feature>
<keyword evidence="3" id="KW-0342">GTP-binding</keyword>
<feature type="compositionally biased region" description="Polar residues" evidence="4">
    <location>
        <begin position="436"/>
        <end position="459"/>
    </location>
</feature>
<feature type="region of interest" description="Disordered" evidence="4">
    <location>
        <begin position="265"/>
        <end position="295"/>
    </location>
</feature>
<evidence type="ECO:0000256" key="2">
    <source>
        <dbReference type="ARBA" id="ARBA00022741"/>
    </source>
</evidence>
<feature type="region of interest" description="Disordered" evidence="4">
    <location>
        <begin position="241"/>
        <end position="260"/>
    </location>
</feature>
<keyword evidence="2" id="KW-0547">Nucleotide-binding</keyword>
<dbReference type="Proteomes" id="UP000801428">
    <property type="component" value="Unassembled WGS sequence"/>
</dbReference>
<dbReference type="PROSITE" id="PS51420">
    <property type="entry name" value="RHO"/>
    <property type="match status" value="1"/>
</dbReference>
<dbReference type="AlphaFoldDB" id="A0A9P4TBH3"/>
<dbReference type="SMART" id="SM00175">
    <property type="entry name" value="RAB"/>
    <property type="match status" value="1"/>
</dbReference>
<dbReference type="EMBL" id="SWKU01000016">
    <property type="protein sequence ID" value="KAF2999738.1"/>
    <property type="molecule type" value="Genomic_DNA"/>
</dbReference>
<dbReference type="Gene3D" id="3.40.50.300">
    <property type="entry name" value="P-loop containing nucleotide triphosphate hydrolases"/>
    <property type="match status" value="1"/>
</dbReference>
<feature type="region of interest" description="Disordered" evidence="4">
    <location>
        <begin position="616"/>
        <end position="637"/>
    </location>
</feature>
<evidence type="ECO:0000313" key="6">
    <source>
        <dbReference type="Proteomes" id="UP000801428"/>
    </source>
</evidence>
<feature type="region of interest" description="Disordered" evidence="4">
    <location>
        <begin position="421"/>
        <end position="479"/>
    </location>
</feature>
<protein>
    <submittedName>
        <fullName evidence="5">Uncharacterized protein</fullName>
    </submittedName>
</protein>
<dbReference type="GO" id="GO:0007264">
    <property type="term" value="P:small GTPase-mediated signal transduction"/>
    <property type="evidence" value="ECO:0007669"/>
    <property type="project" value="InterPro"/>
</dbReference>
<evidence type="ECO:0000256" key="4">
    <source>
        <dbReference type="SAM" id="MobiDB-lite"/>
    </source>
</evidence>
<dbReference type="SMART" id="SM00173">
    <property type="entry name" value="RAS"/>
    <property type="match status" value="1"/>
</dbReference>
<accession>A0A9P4TBH3</accession>
<proteinExistence type="predicted"/>
<organism evidence="5 6">
    <name type="scientific">Curvularia kusanoi</name>
    <name type="common">Cochliobolus kusanoi</name>
    <dbReference type="NCBI Taxonomy" id="90978"/>
    <lineage>
        <taxon>Eukaryota</taxon>
        <taxon>Fungi</taxon>
        <taxon>Dikarya</taxon>
        <taxon>Ascomycota</taxon>
        <taxon>Pezizomycotina</taxon>
        <taxon>Dothideomycetes</taxon>
        <taxon>Pleosporomycetidae</taxon>
        <taxon>Pleosporales</taxon>
        <taxon>Pleosporineae</taxon>
        <taxon>Pleosporaceae</taxon>
        <taxon>Curvularia</taxon>
    </lineage>
</organism>
<dbReference type="GO" id="GO:0003924">
    <property type="term" value="F:GTPase activity"/>
    <property type="evidence" value="ECO:0007669"/>
    <property type="project" value="InterPro"/>
</dbReference>
<keyword evidence="6" id="KW-1185">Reference proteome</keyword>
<dbReference type="SUPFAM" id="SSF52540">
    <property type="entry name" value="P-loop containing nucleoside triphosphate hydrolases"/>
    <property type="match status" value="1"/>
</dbReference>
<dbReference type="PANTHER" id="PTHR24072">
    <property type="entry name" value="RHO FAMILY GTPASE"/>
    <property type="match status" value="1"/>
</dbReference>
<dbReference type="SUPFAM" id="SSF48452">
    <property type="entry name" value="TPR-like"/>
    <property type="match status" value="1"/>
</dbReference>
<name>A0A9P4TBH3_CURKU</name>
<dbReference type="PRINTS" id="PR00449">
    <property type="entry name" value="RASTRNSFRMNG"/>
</dbReference>
<gene>
    <name evidence="5" type="ORF">E8E13_004417</name>
</gene>
<dbReference type="SMART" id="SM00174">
    <property type="entry name" value="RHO"/>
    <property type="match status" value="1"/>
</dbReference>
<evidence type="ECO:0000256" key="1">
    <source>
        <dbReference type="ARBA" id="ARBA00022481"/>
    </source>
</evidence>
<dbReference type="Gene3D" id="1.25.40.10">
    <property type="entry name" value="Tetratricopeptide repeat domain"/>
    <property type="match status" value="1"/>
</dbReference>
<dbReference type="InterPro" id="IPR003578">
    <property type="entry name" value="Small_GTPase_Rho"/>
</dbReference>
<dbReference type="Pfam" id="PF00071">
    <property type="entry name" value="Ras"/>
    <property type="match status" value="1"/>
</dbReference>
<evidence type="ECO:0000256" key="3">
    <source>
        <dbReference type="ARBA" id="ARBA00023134"/>
    </source>
</evidence>
<dbReference type="PROSITE" id="PS51419">
    <property type="entry name" value="RAB"/>
    <property type="match status" value="1"/>
</dbReference>
<dbReference type="InterPro" id="IPR027417">
    <property type="entry name" value="P-loop_NTPase"/>
</dbReference>
<feature type="compositionally biased region" description="Low complexity" evidence="4">
    <location>
        <begin position="276"/>
        <end position="293"/>
    </location>
</feature>
<feature type="compositionally biased region" description="Polar residues" evidence="4">
    <location>
        <begin position="626"/>
        <end position="637"/>
    </location>
</feature>
<sequence>MDPSEASTGQAPTIYESDSDSVIEHELVRALFSNGKKRKDQGDLVGAERHLRNCLSRFPSTASYTTLASSQSTLSTGVSKAELLEMLTETYCLQGNWADAKSTMKEKLAITERQTGKKSEHFLWDSFRLCEVLMNTKDYTEAQLHGRQALRGFRKLRGHGHTGYEKTLALLVQICNEQGNLEDEEAYAALLSSHQIIQETTLPGAEVSLNMKQSHTDSPLRLKEDALTPGEYTKNDHILGLECSTPNKPEPADKGKQPLVRELTPIPPIATRDDSTPLSPSSSTSIEPSWSPTRHTAQIRRPSLLLAGTAQEVISILANSRQREIPTGDGLAKQEATKTARDANADVVASSTKLLIDLCQQELRGEKPVFMIGRGRQGYNCIVFADSTRQKTLAKVVDCSTKEEARYAAATAAYKALVSTSLSSPKASSPRRLTHNESQIEPSVSPSTRDHNTLVSSNRIDPPPYMDPENPSSLTSSTGFLPDIPEIMLSPVITDAAIARPIPSASAQVFPVRRAASDSRLPQHKVSSSAHTPTFGPSREILPLRPSDLNLGSGLPAHRRAASTSSRLPASRAENIKATERSLGLAIRSSTLEEARSAGEIPKKVQPNVTFDAIESSVQRPDHSNPDATTPSSKTFSLFPSSLAKTLSLQNGRSKSDDTTLTKKKSLRFGFSSKRKSSTSGLAESQSPSDAEAATSMCPICFTKLQGLNDGEKRSHVDNCLGRPSPLADGNTFELPASEPSLYPIELPASMPTPGVTDLSDLHRAFSKRDLSADKFENESDVGPVSFSLESAQRAPKRQILLLGDPGCGKTWLSSAFCDGSIPKHTHTTAMTFRRHLGHCGVVIQDYSGFHHATEKLRRASYGMVDVVLLCFDISSPDSFENVEHKWNHEADLYLKKVPKILVGCKKDVNPTGTHTVWTRDAYRLTAKINARAYFETSAVTTEGLEELFNHLSQITRRS</sequence>
<dbReference type="OrthoDB" id="3676136at2759"/>
<dbReference type="InterPro" id="IPR001806">
    <property type="entry name" value="Small_GTPase"/>
</dbReference>
<evidence type="ECO:0000313" key="5">
    <source>
        <dbReference type="EMBL" id="KAF2999738.1"/>
    </source>
</evidence>
<dbReference type="GO" id="GO:0005525">
    <property type="term" value="F:GTP binding"/>
    <property type="evidence" value="ECO:0007669"/>
    <property type="project" value="UniProtKB-KW"/>
</dbReference>
<dbReference type="InterPro" id="IPR005225">
    <property type="entry name" value="Small_GTP-bd"/>
</dbReference>
<comment type="caution">
    <text evidence="5">The sequence shown here is derived from an EMBL/GenBank/DDBJ whole genome shotgun (WGS) entry which is preliminary data.</text>
</comment>
<dbReference type="InterPro" id="IPR011990">
    <property type="entry name" value="TPR-like_helical_dom_sf"/>
</dbReference>